<evidence type="ECO:0000313" key="2">
    <source>
        <dbReference type="Proteomes" id="UP000314294"/>
    </source>
</evidence>
<comment type="caution">
    <text evidence="1">The sequence shown here is derived from an EMBL/GenBank/DDBJ whole genome shotgun (WGS) entry which is preliminary data.</text>
</comment>
<keyword evidence="2" id="KW-1185">Reference proteome</keyword>
<dbReference type="Proteomes" id="UP000314294">
    <property type="component" value="Unassembled WGS sequence"/>
</dbReference>
<protein>
    <submittedName>
        <fullName evidence="1">Uncharacterized protein</fullName>
    </submittedName>
</protein>
<accession>A0A4Z2EGY3</accession>
<reference evidence="1 2" key="1">
    <citation type="submission" date="2019-03" db="EMBL/GenBank/DDBJ databases">
        <title>First draft genome of Liparis tanakae, snailfish: a comprehensive survey of snailfish specific genes.</title>
        <authorList>
            <person name="Kim W."/>
            <person name="Song I."/>
            <person name="Jeong J.-H."/>
            <person name="Kim D."/>
            <person name="Kim S."/>
            <person name="Ryu S."/>
            <person name="Song J.Y."/>
            <person name="Lee S.K."/>
        </authorList>
    </citation>
    <scope>NUCLEOTIDE SEQUENCE [LARGE SCALE GENOMIC DNA]</scope>
    <source>
        <tissue evidence="1">Muscle</tissue>
    </source>
</reference>
<dbReference type="EMBL" id="SRLO01007549">
    <property type="protein sequence ID" value="TNN27921.1"/>
    <property type="molecule type" value="Genomic_DNA"/>
</dbReference>
<organism evidence="1 2">
    <name type="scientific">Liparis tanakae</name>
    <name type="common">Tanaka's snailfish</name>
    <dbReference type="NCBI Taxonomy" id="230148"/>
    <lineage>
        <taxon>Eukaryota</taxon>
        <taxon>Metazoa</taxon>
        <taxon>Chordata</taxon>
        <taxon>Craniata</taxon>
        <taxon>Vertebrata</taxon>
        <taxon>Euteleostomi</taxon>
        <taxon>Actinopterygii</taxon>
        <taxon>Neopterygii</taxon>
        <taxon>Teleostei</taxon>
        <taxon>Neoteleostei</taxon>
        <taxon>Acanthomorphata</taxon>
        <taxon>Eupercaria</taxon>
        <taxon>Perciformes</taxon>
        <taxon>Cottioidei</taxon>
        <taxon>Cottales</taxon>
        <taxon>Liparidae</taxon>
        <taxon>Liparis</taxon>
    </lineage>
</organism>
<gene>
    <name evidence="1" type="ORF">EYF80_061932</name>
</gene>
<sequence>MSTWRETVSAKLFLRLRRSRSAGRETPQVSLQNKRSFEDNHSSMVRMASVVKSSSKFLWPLSSSLQPRNTCR</sequence>
<name>A0A4Z2EGY3_9TELE</name>
<proteinExistence type="predicted"/>
<dbReference type="AlphaFoldDB" id="A0A4Z2EGY3"/>
<evidence type="ECO:0000313" key="1">
    <source>
        <dbReference type="EMBL" id="TNN27921.1"/>
    </source>
</evidence>